<dbReference type="KEGG" id="bcae:A4V03_02420"/>
<evidence type="ECO:0008006" key="6">
    <source>
        <dbReference type="Google" id="ProtNLM"/>
    </source>
</evidence>
<dbReference type="InterPro" id="IPR011856">
    <property type="entry name" value="tRNA_endonuc-like_dom_sf"/>
</dbReference>
<dbReference type="InterPro" id="IPR041527">
    <property type="entry name" value="YhcG_N"/>
</dbReference>
<reference evidence="5" key="1">
    <citation type="submission" date="2016-04" db="EMBL/GenBank/DDBJ databases">
        <title>Complete Genome Sequences of Twelve Strains of a Stable Defined Moderately Diverse Mouse Microbiota 2 (sDMDMm2).</title>
        <authorList>
            <person name="Uchimura Y."/>
            <person name="Wyss M."/>
            <person name="Brugiroux S."/>
            <person name="Limenitakis J.P."/>
            <person name="Stecher B."/>
            <person name="McCoy K.D."/>
            <person name="Macpherson A.J."/>
        </authorList>
    </citation>
    <scope>NUCLEOTIDE SEQUENCE [LARGE SCALE GENOMIC DNA]</scope>
    <source>
        <strain evidence="5">I48</strain>
    </source>
</reference>
<feature type="domain" description="YhcG PDDEXK nuclease" evidence="2">
    <location>
        <begin position="262"/>
        <end position="414"/>
    </location>
</feature>
<dbReference type="Pfam" id="PF06250">
    <property type="entry name" value="YhcG_C"/>
    <property type="match status" value="1"/>
</dbReference>
<dbReference type="GO" id="GO:0003676">
    <property type="term" value="F:nucleic acid binding"/>
    <property type="evidence" value="ECO:0007669"/>
    <property type="project" value="InterPro"/>
</dbReference>
<dbReference type="Proteomes" id="UP000092631">
    <property type="component" value="Chromosome"/>
</dbReference>
<dbReference type="EMBL" id="CP015401">
    <property type="protein sequence ID" value="ANU59641.2"/>
    <property type="molecule type" value="Genomic_DNA"/>
</dbReference>
<dbReference type="AlphaFoldDB" id="A0A1C7H763"/>
<evidence type="ECO:0000313" key="4">
    <source>
        <dbReference type="EMBL" id="ANU59641.2"/>
    </source>
</evidence>
<name>A0A1C7H763_9BACE</name>
<proteinExistence type="predicted"/>
<dbReference type="Pfam" id="PF17761">
    <property type="entry name" value="DUF1016_N"/>
    <property type="match status" value="1"/>
</dbReference>
<evidence type="ECO:0000313" key="5">
    <source>
        <dbReference type="Proteomes" id="UP000092631"/>
    </source>
</evidence>
<feature type="region of interest" description="Disordered" evidence="1">
    <location>
        <begin position="1"/>
        <end position="26"/>
    </location>
</feature>
<keyword evidence="5" id="KW-1185">Reference proteome</keyword>
<organism evidence="4 5">
    <name type="scientific">Bacteroides caecimuris</name>
    <dbReference type="NCBI Taxonomy" id="1796613"/>
    <lineage>
        <taxon>Bacteria</taxon>
        <taxon>Pseudomonadati</taxon>
        <taxon>Bacteroidota</taxon>
        <taxon>Bacteroidia</taxon>
        <taxon>Bacteroidales</taxon>
        <taxon>Bacteroidaceae</taxon>
        <taxon>Bacteroides</taxon>
    </lineage>
</organism>
<gene>
    <name evidence="4" type="ORF">A4V03_02420</name>
</gene>
<dbReference type="InterPro" id="IPR009362">
    <property type="entry name" value="YhcG_C"/>
</dbReference>
<feature type="domain" description="YhcG N-terminal" evidence="3">
    <location>
        <begin position="65"/>
        <end position="233"/>
    </location>
</feature>
<dbReference type="PANTHER" id="PTHR30547:SF5">
    <property type="entry name" value="NUCLEASE YHCG-RELATED"/>
    <property type="match status" value="1"/>
</dbReference>
<dbReference type="Gene3D" id="3.40.1350.10">
    <property type="match status" value="1"/>
</dbReference>
<evidence type="ECO:0000259" key="3">
    <source>
        <dbReference type="Pfam" id="PF17761"/>
    </source>
</evidence>
<dbReference type="PANTHER" id="PTHR30547">
    <property type="entry name" value="UNCHARACTERIZED PROTEIN YHCG-RELATED"/>
    <property type="match status" value="1"/>
</dbReference>
<sequence>MADTGIRGHRSGHADALPPVRGLPARDTGRTQKLYNLLPVRQHGRGNTLLQGTEINADDAQFISDIKAIVYTAKQKAYQAADLFQVAANWLVGKRIIEQEQHGRERAEYGKRIIELASEALTAEYGKGYSATTLRNYRKFYLSFRGLQIQQPLLAEFKNCFLNQQPLLAESPTTISGKECVYPMPNNLSWMHYERLMRVKNEDERDWYLREASTENWSYRTLDRNIGSQYYHRLLQTPESKRGEVIDEMQRLTADYQKDRHKFLRNPVVAEFLGFSQDAAYSETNLESAIIDHLQKFILELGKGYAFVARQQRIKTDIGEYYIDLVFYNYILKCFLLIDLKTSRITHEDIGQMDMYIRMYDELKCSEGDNPTIGLLLCSETSKDLARYSILKDSKQLYAAKYLTYLPTREELTAEIERQKEIFALQTGKNQD</sequence>
<dbReference type="InterPro" id="IPR053148">
    <property type="entry name" value="PD-DEXK-like_domain"/>
</dbReference>
<protein>
    <recommendedName>
        <fullName evidence="6">DUF1016 domain-containing protein</fullName>
    </recommendedName>
</protein>
<evidence type="ECO:0000256" key="1">
    <source>
        <dbReference type="SAM" id="MobiDB-lite"/>
    </source>
</evidence>
<evidence type="ECO:0000259" key="2">
    <source>
        <dbReference type="Pfam" id="PF06250"/>
    </source>
</evidence>
<accession>A0A1C7H763</accession>